<protein>
    <submittedName>
        <fullName evidence="1">Uncharacterized protein</fullName>
    </submittedName>
</protein>
<sequence>MVVSNDVLHAEWSGFLFKHLVSCQWSVEAA</sequence>
<proteinExistence type="predicted"/>
<dbReference type="AlphaFoldDB" id="A0A699YS35"/>
<name>A0A699YS35_HAELA</name>
<evidence type="ECO:0000313" key="1">
    <source>
        <dbReference type="EMBL" id="GFH13027.1"/>
    </source>
</evidence>
<accession>A0A699YS35</accession>
<dbReference type="EMBL" id="BLLF01000566">
    <property type="protein sequence ID" value="GFH13027.1"/>
    <property type="molecule type" value="Genomic_DNA"/>
</dbReference>
<reference evidence="1 2" key="1">
    <citation type="submission" date="2020-02" db="EMBL/GenBank/DDBJ databases">
        <title>Draft genome sequence of Haematococcus lacustris strain NIES-144.</title>
        <authorList>
            <person name="Morimoto D."/>
            <person name="Nakagawa S."/>
            <person name="Yoshida T."/>
            <person name="Sawayama S."/>
        </authorList>
    </citation>
    <scope>NUCLEOTIDE SEQUENCE [LARGE SCALE GENOMIC DNA]</scope>
    <source>
        <strain evidence="1 2">NIES-144</strain>
    </source>
</reference>
<dbReference type="Proteomes" id="UP000485058">
    <property type="component" value="Unassembled WGS sequence"/>
</dbReference>
<keyword evidence="2" id="KW-1185">Reference proteome</keyword>
<organism evidence="1 2">
    <name type="scientific">Haematococcus lacustris</name>
    <name type="common">Green alga</name>
    <name type="synonym">Haematococcus pluvialis</name>
    <dbReference type="NCBI Taxonomy" id="44745"/>
    <lineage>
        <taxon>Eukaryota</taxon>
        <taxon>Viridiplantae</taxon>
        <taxon>Chlorophyta</taxon>
        <taxon>core chlorophytes</taxon>
        <taxon>Chlorophyceae</taxon>
        <taxon>CS clade</taxon>
        <taxon>Chlamydomonadales</taxon>
        <taxon>Haematococcaceae</taxon>
        <taxon>Haematococcus</taxon>
    </lineage>
</organism>
<evidence type="ECO:0000313" key="2">
    <source>
        <dbReference type="Proteomes" id="UP000485058"/>
    </source>
</evidence>
<comment type="caution">
    <text evidence="1">The sequence shown here is derived from an EMBL/GenBank/DDBJ whole genome shotgun (WGS) entry which is preliminary data.</text>
</comment>
<gene>
    <name evidence="1" type="ORF">HaLaN_08826</name>
</gene>